<dbReference type="EC" id="2.1.1.221" evidence="1"/>
<dbReference type="OrthoDB" id="278300at2759"/>
<dbReference type="PANTHER" id="PTHR13563:SF13">
    <property type="entry name" value="TRNA METHYLTRANSFERASE 10 HOMOLOG A"/>
    <property type="match status" value="1"/>
</dbReference>
<dbReference type="InterPro" id="IPR028564">
    <property type="entry name" value="MT_TRM10-typ"/>
</dbReference>
<dbReference type="InterPro" id="IPR038459">
    <property type="entry name" value="MT_TRM10-typ_sf"/>
</dbReference>
<evidence type="ECO:0000256" key="1">
    <source>
        <dbReference type="ARBA" id="ARBA00012797"/>
    </source>
</evidence>
<dbReference type="InterPro" id="IPR032675">
    <property type="entry name" value="LRR_dom_sf"/>
</dbReference>
<evidence type="ECO:0000256" key="3">
    <source>
        <dbReference type="ARBA" id="ARBA00022679"/>
    </source>
</evidence>
<dbReference type="Proteomes" id="UP001152797">
    <property type="component" value="Unassembled WGS sequence"/>
</dbReference>
<comment type="caution">
    <text evidence="8">The sequence shown here is derived from an EMBL/GenBank/DDBJ whole genome shotgun (WGS) entry which is preliminary data.</text>
</comment>
<dbReference type="CDD" id="cd18089">
    <property type="entry name" value="SPOUT_Trm10-like"/>
    <property type="match status" value="1"/>
</dbReference>
<keyword evidence="2" id="KW-0489">Methyltransferase</keyword>
<name>A0A9P1CTH7_9DINO</name>
<sequence>MYPKEGCHQGTSNAKANAGIEAAEERLSAIDSQLLKLEEQQKGSLWFLLFSEMQALWISAVSTAVMPMDPGTTDQSDAADREDNGAPSRKALKRKARAEQRAEWKAAQKAKKKRGSHRPKGPALTPLDPNASEAEIKAARAARKTAELEDFRARAAKGATVVVDLEWEEMMQPKELKSLIQQLLYCYGANRRAQQPVQLCFSGVEEGSKTHEGLSKQSGYESWEVKKLTTKYIEAFPKEKLIYLTADAEEKLESFEPEMVYVIGGIVDRNRHKGCTIAKAREQGIRSAHLPLADYIDMGNYSRVLTVNHVLNMILDHQLSRDWRGTCERCVPGRKMLHPEEADVESAGEREDAAAKTSPNCISRLDLSDCGLHATALDLLQKVVLDLEHRGDGCAIEELVLDGNDLGDAGTVALASLLRLSSKVLVLRLRNIGITDGGFSQIISAMVSNKSLALLDLRGNGLCTLENSKIAVDGLRRFNRVAQVLLE</sequence>
<feature type="compositionally biased region" description="Basic and acidic residues" evidence="6">
    <location>
        <begin position="97"/>
        <end position="106"/>
    </location>
</feature>
<evidence type="ECO:0000259" key="7">
    <source>
        <dbReference type="PROSITE" id="PS51675"/>
    </source>
</evidence>
<comment type="catalytic activity">
    <reaction evidence="5">
        <text>guanosine(9) in tRNA + S-adenosyl-L-methionine = N(1)-methylguanosine(9) in tRNA + S-adenosyl-L-homocysteine + H(+)</text>
        <dbReference type="Rhea" id="RHEA:43156"/>
        <dbReference type="Rhea" id="RHEA-COMP:10367"/>
        <dbReference type="Rhea" id="RHEA-COMP:10368"/>
        <dbReference type="ChEBI" id="CHEBI:15378"/>
        <dbReference type="ChEBI" id="CHEBI:57856"/>
        <dbReference type="ChEBI" id="CHEBI:59789"/>
        <dbReference type="ChEBI" id="CHEBI:73542"/>
        <dbReference type="ChEBI" id="CHEBI:74269"/>
        <dbReference type="EC" id="2.1.1.221"/>
    </reaction>
</comment>
<dbReference type="Gene3D" id="3.40.1280.30">
    <property type="match status" value="1"/>
</dbReference>
<proteinExistence type="predicted"/>
<dbReference type="Gene3D" id="3.80.10.10">
    <property type="entry name" value="Ribonuclease Inhibitor"/>
    <property type="match status" value="1"/>
</dbReference>
<dbReference type="EMBL" id="CAMXCT030002335">
    <property type="protein sequence ID" value="CAL4784722.1"/>
    <property type="molecule type" value="Genomic_DNA"/>
</dbReference>
<dbReference type="GO" id="GO:0002939">
    <property type="term" value="P:tRNA N1-guanine methylation"/>
    <property type="evidence" value="ECO:0007669"/>
    <property type="project" value="TreeGrafter"/>
</dbReference>
<dbReference type="EMBL" id="CAMXCT020002335">
    <property type="protein sequence ID" value="CAL1150785.1"/>
    <property type="molecule type" value="Genomic_DNA"/>
</dbReference>
<evidence type="ECO:0000313" key="9">
    <source>
        <dbReference type="EMBL" id="CAL4784722.1"/>
    </source>
</evidence>
<dbReference type="GO" id="GO:0000049">
    <property type="term" value="F:tRNA binding"/>
    <property type="evidence" value="ECO:0007669"/>
    <property type="project" value="TreeGrafter"/>
</dbReference>
<keyword evidence="3" id="KW-0808">Transferase</keyword>
<evidence type="ECO:0000256" key="6">
    <source>
        <dbReference type="SAM" id="MobiDB-lite"/>
    </source>
</evidence>
<keyword evidence="10" id="KW-1185">Reference proteome</keyword>
<accession>A0A9P1CTH7</accession>
<evidence type="ECO:0000313" key="8">
    <source>
        <dbReference type="EMBL" id="CAI3997410.1"/>
    </source>
</evidence>
<keyword evidence="4" id="KW-0949">S-adenosyl-L-methionine</keyword>
<evidence type="ECO:0000256" key="4">
    <source>
        <dbReference type="ARBA" id="ARBA00022691"/>
    </source>
</evidence>
<reference evidence="8" key="1">
    <citation type="submission" date="2022-10" db="EMBL/GenBank/DDBJ databases">
        <authorList>
            <person name="Chen Y."/>
            <person name="Dougan E. K."/>
            <person name="Chan C."/>
            <person name="Rhodes N."/>
            <person name="Thang M."/>
        </authorList>
    </citation>
    <scope>NUCLEOTIDE SEQUENCE</scope>
</reference>
<dbReference type="SUPFAM" id="SSF52047">
    <property type="entry name" value="RNI-like"/>
    <property type="match status" value="1"/>
</dbReference>
<evidence type="ECO:0000256" key="2">
    <source>
        <dbReference type="ARBA" id="ARBA00022603"/>
    </source>
</evidence>
<feature type="region of interest" description="Disordered" evidence="6">
    <location>
        <begin position="69"/>
        <end position="138"/>
    </location>
</feature>
<protein>
    <recommendedName>
        <fullName evidence="1">tRNA (guanine(9)-N(1))-methyltransferase</fullName>
        <ecNumber evidence="1">2.1.1.221</ecNumber>
    </recommendedName>
</protein>
<evidence type="ECO:0000256" key="5">
    <source>
        <dbReference type="ARBA" id="ARBA00048434"/>
    </source>
</evidence>
<evidence type="ECO:0000313" key="10">
    <source>
        <dbReference type="Proteomes" id="UP001152797"/>
    </source>
</evidence>
<dbReference type="SMART" id="SM00368">
    <property type="entry name" value="LRR_RI"/>
    <property type="match status" value="3"/>
</dbReference>
<gene>
    <name evidence="8" type="ORF">C1SCF055_LOCUS23795</name>
</gene>
<dbReference type="GO" id="GO:0005634">
    <property type="term" value="C:nucleus"/>
    <property type="evidence" value="ECO:0007669"/>
    <property type="project" value="TreeGrafter"/>
</dbReference>
<dbReference type="GO" id="GO:0052905">
    <property type="term" value="F:tRNA (guanosine(9)-N1)-methyltransferase activity"/>
    <property type="evidence" value="ECO:0007669"/>
    <property type="project" value="UniProtKB-EC"/>
</dbReference>
<dbReference type="EMBL" id="CAMXCT010002335">
    <property type="protein sequence ID" value="CAI3997410.1"/>
    <property type="molecule type" value="Genomic_DNA"/>
</dbReference>
<dbReference type="PROSITE" id="PS51675">
    <property type="entry name" value="SAM_MT_TRM10"/>
    <property type="match status" value="1"/>
</dbReference>
<feature type="compositionally biased region" description="Basic residues" evidence="6">
    <location>
        <begin position="108"/>
        <end position="120"/>
    </location>
</feature>
<dbReference type="InterPro" id="IPR007356">
    <property type="entry name" value="tRNA_m1G_MeTrfase_euk"/>
</dbReference>
<dbReference type="PANTHER" id="PTHR13563">
    <property type="entry name" value="TRNA (GUANINE-9-) METHYLTRANSFERASE"/>
    <property type="match status" value="1"/>
</dbReference>
<reference evidence="9 10" key="2">
    <citation type="submission" date="2024-05" db="EMBL/GenBank/DDBJ databases">
        <authorList>
            <person name="Chen Y."/>
            <person name="Shah S."/>
            <person name="Dougan E. K."/>
            <person name="Thang M."/>
            <person name="Chan C."/>
        </authorList>
    </citation>
    <scope>NUCLEOTIDE SEQUENCE [LARGE SCALE GENOMIC DNA]</scope>
</reference>
<organism evidence="8">
    <name type="scientific">Cladocopium goreaui</name>
    <dbReference type="NCBI Taxonomy" id="2562237"/>
    <lineage>
        <taxon>Eukaryota</taxon>
        <taxon>Sar</taxon>
        <taxon>Alveolata</taxon>
        <taxon>Dinophyceae</taxon>
        <taxon>Suessiales</taxon>
        <taxon>Symbiodiniaceae</taxon>
        <taxon>Cladocopium</taxon>
    </lineage>
</organism>
<feature type="domain" description="SAM-dependent MTase TRM10-type" evidence="7">
    <location>
        <begin position="147"/>
        <end position="338"/>
    </location>
</feature>
<dbReference type="AlphaFoldDB" id="A0A9P1CTH7"/>